<dbReference type="InterPro" id="IPR029071">
    <property type="entry name" value="Ubiquitin-like_domsf"/>
</dbReference>
<dbReference type="CDD" id="cd11660">
    <property type="entry name" value="SANT_TRF"/>
    <property type="match status" value="1"/>
</dbReference>
<dbReference type="Proteomes" id="UP001327560">
    <property type="component" value="Chromosome 1"/>
</dbReference>
<dbReference type="SUPFAM" id="SSF46689">
    <property type="entry name" value="Homeodomain-like"/>
    <property type="match status" value="1"/>
</dbReference>
<evidence type="ECO:0000259" key="3">
    <source>
        <dbReference type="PROSITE" id="PS50053"/>
    </source>
</evidence>
<dbReference type="PROSITE" id="PS50053">
    <property type="entry name" value="UBIQUITIN_2"/>
    <property type="match status" value="1"/>
</dbReference>
<feature type="domain" description="HTH myb-type" evidence="5">
    <location>
        <begin position="567"/>
        <end position="626"/>
    </location>
</feature>
<dbReference type="InterPro" id="IPR017930">
    <property type="entry name" value="Myb_dom"/>
</dbReference>
<gene>
    <name evidence="6" type="ORF">Cni_G02469</name>
</gene>
<keyword evidence="1" id="KW-0238">DNA-binding</keyword>
<dbReference type="AlphaFoldDB" id="A0AAQ3JPH2"/>
<dbReference type="SMART" id="SM00717">
    <property type="entry name" value="SANT"/>
    <property type="match status" value="1"/>
</dbReference>
<evidence type="ECO:0000313" key="6">
    <source>
        <dbReference type="EMBL" id="WOK93768.1"/>
    </source>
</evidence>
<dbReference type="EMBL" id="CP136890">
    <property type="protein sequence ID" value="WOK93768.1"/>
    <property type="molecule type" value="Genomic_DNA"/>
</dbReference>
<proteinExistence type="predicted"/>
<dbReference type="Pfam" id="PF23603">
    <property type="entry name" value="Ubiquitin_TPR1"/>
    <property type="match status" value="1"/>
</dbReference>
<dbReference type="InterPro" id="IPR001005">
    <property type="entry name" value="SANT/Myb"/>
</dbReference>
<dbReference type="InterPro" id="IPR057625">
    <property type="entry name" value="TPR1-6-like_ubiquitin"/>
</dbReference>
<dbReference type="Gene3D" id="1.10.246.220">
    <property type="match status" value="1"/>
</dbReference>
<feature type="compositionally biased region" description="Basic and acidic residues" evidence="2">
    <location>
        <begin position="195"/>
        <end position="205"/>
    </location>
</feature>
<sequence>MVFQNRLDCGSSGYQAAVVPHVPRSARGKRSARKKVEDHQTRGIDLLANLASKLLSESESFPNSCHNTSISSPVAATAALKHEQIKKEDASKFEAFDQLSCNEDVLCPEKFVRKQMKDHFEAAKAVSSGPASLFVKSDVSDEDAIGVDFKFIGHDYKIGHGVDVVPEKYCKERLHTSSAESHESKDLGSNTTLQDEERIARDTKDAKASYMEDQMNLDAKSPGSGSSSSSIEVHLRRNDLPHSGSFHEQEDDMNLAVNKDDDDNSSGCTQSTDFTSKGSILQHKDDYHHRCRKLLGSRLWKVAPTKLQDDETANYGKKPALRGKRMCYASPKTPRRSFKRRKLFEHYTESACEGGIYRQENGAWSCRAERKPCYNSSDYHVKLSIKSFEVPELLVEIPETATVGSLKRTVLEAVTAILVDGLRVGVLFQGQKVTDDSKTLHQAGISQGDKLDDLGFILEPNTRQPTVTLTSSKDPHFPSLGCASEALARFQTVASSAIDQLEFEDALPVQTLPENNHSSVHSLTDASSPEKMTADSLALVAVPPKSVDVLAMVPLHNKPKSKRSEVAQRRVRRPFSVAEVEALVQAVEKLGTGRWRDVKLCAFENAKHRTYVDLKDKWKTLVHTARISPQQRRGEPVPQEFLDRVLSAHAYWSQQQARLQVKPPPAETCQLSYPKLQV</sequence>
<dbReference type="PANTHER" id="PTHR21717:SF70">
    <property type="entry name" value="TELOMERE REPEAT-BINDING PROTEIN 2-RELATED"/>
    <property type="match status" value="1"/>
</dbReference>
<dbReference type="InterPro" id="IPR031105">
    <property type="entry name" value="TRP_plant"/>
</dbReference>
<dbReference type="InterPro" id="IPR000626">
    <property type="entry name" value="Ubiquitin-like_dom"/>
</dbReference>
<dbReference type="PROSITE" id="PS51294">
    <property type="entry name" value="HTH_MYB"/>
    <property type="match status" value="1"/>
</dbReference>
<dbReference type="GO" id="GO:0042162">
    <property type="term" value="F:telomeric DNA binding"/>
    <property type="evidence" value="ECO:0007669"/>
    <property type="project" value="UniProtKB-ARBA"/>
</dbReference>
<evidence type="ECO:0000313" key="7">
    <source>
        <dbReference type="Proteomes" id="UP001327560"/>
    </source>
</evidence>
<evidence type="ECO:0000256" key="1">
    <source>
        <dbReference type="ARBA" id="ARBA00023125"/>
    </source>
</evidence>
<feature type="compositionally biased region" description="Basic and acidic residues" evidence="2">
    <location>
        <begin position="175"/>
        <end position="186"/>
    </location>
</feature>
<evidence type="ECO:0000259" key="5">
    <source>
        <dbReference type="PROSITE" id="PS51294"/>
    </source>
</evidence>
<feature type="domain" description="Myb-like" evidence="4">
    <location>
        <begin position="567"/>
        <end position="622"/>
    </location>
</feature>
<dbReference type="SUPFAM" id="SSF54236">
    <property type="entry name" value="Ubiquitin-like"/>
    <property type="match status" value="1"/>
</dbReference>
<dbReference type="PROSITE" id="PS50090">
    <property type="entry name" value="MYB_LIKE"/>
    <property type="match status" value="1"/>
</dbReference>
<feature type="region of interest" description="Disordered" evidence="2">
    <location>
        <begin position="175"/>
        <end position="205"/>
    </location>
</feature>
<dbReference type="InterPro" id="IPR009057">
    <property type="entry name" value="Homeodomain-like_sf"/>
</dbReference>
<name>A0AAQ3JPH2_9LILI</name>
<organism evidence="6 7">
    <name type="scientific">Canna indica</name>
    <name type="common">Indian-shot</name>
    <dbReference type="NCBI Taxonomy" id="4628"/>
    <lineage>
        <taxon>Eukaryota</taxon>
        <taxon>Viridiplantae</taxon>
        <taxon>Streptophyta</taxon>
        <taxon>Embryophyta</taxon>
        <taxon>Tracheophyta</taxon>
        <taxon>Spermatophyta</taxon>
        <taxon>Magnoliopsida</taxon>
        <taxon>Liliopsida</taxon>
        <taxon>Zingiberales</taxon>
        <taxon>Cannaceae</taxon>
        <taxon>Canna</taxon>
    </lineage>
</organism>
<feature type="domain" description="Ubiquitin-like" evidence="3">
    <location>
        <begin position="381"/>
        <end position="451"/>
    </location>
</feature>
<protein>
    <submittedName>
        <fullName evidence="6">Telomere repeat-binding protein 2</fullName>
    </submittedName>
</protein>
<accession>A0AAQ3JPH2</accession>
<reference evidence="6 7" key="1">
    <citation type="submission" date="2023-10" db="EMBL/GenBank/DDBJ databases">
        <title>Chromosome-scale genome assembly provides insights into flower coloration mechanisms of Canna indica.</title>
        <authorList>
            <person name="Li C."/>
        </authorList>
    </citation>
    <scope>NUCLEOTIDE SEQUENCE [LARGE SCALE GENOMIC DNA]</scope>
    <source>
        <tissue evidence="6">Flower</tissue>
    </source>
</reference>
<evidence type="ECO:0000259" key="4">
    <source>
        <dbReference type="PROSITE" id="PS50090"/>
    </source>
</evidence>
<dbReference type="PANTHER" id="PTHR21717">
    <property type="entry name" value="TELOMERIC REPEAT BINDING PROTEIN"/>
    <property type="match status" value="1"/>
</dbReference>
<keyword evidence="7" id="KW-1185">Reference proteome</keyword>
<evidence type="ECO:0000256" key="2">
    <source>
        <dbReference type="SAM" id="MobiDB-lite"/>
    </source>
</evidence>